<evidence type="ECO:0000256" key="1">
    <source>
        <dbReference type="ARBA" id="ARBA00023157"/>
    </source>
</evidence>
<keyword evidence="2" id="KW-0964">Secreted</keyword>
<feature type="signal peptide" evidence="2">
    <location>
        <begin position="1"/>
        <end position="18"/>
    </location>
</feature>
<sequence length="155" mass="15780">MQFTISAVILALAGFAAAAPAEALNNSVEGHERPRFKVPDGMTVKEAQAKCGDQAQLSCCNKATYAGDTTDVNSSILSGTLSNLIGAGSGADGIGIFDQCSKLDVQIPIIIAVPIQDILNQRCKQNIACCANSPSSANSDLVGAGLPCVALGSIL</sequence>
<dbReference type="OrthoDB" id="4225815at2759"/>
<dbReference type="RefSeq" id="XP_022492359.1">
    <property type="nucleotide sequence ID" value="XM_022627217.1"/>
</dbReference>
<dbReference type="AlphaFoldDB" id="A0A1F5LUT7"/>
<dbReference type="Proteomes" id="UP000177622">
    <property type="component" value="Unassembled WGS sequence"/>
</dbReference>
<name>A0A1F5LUT7_PENAI</name>
<protein>
    <recommendedName>
        <fullName evidence="2">Hydrophobin</fullName>
    </recommendedName>
</protein>
<evidence type="ECO:0000313" key="4">
    <source>
        <dbReference type="Proteomes" id="UP000177622"/>
    </source>
</evidence>
<comment type="similarity">
    <text evidence="2">Belongs to the fungal hydrophobin family.</text>
</comment>
<keyword evidence="2" id="KW-0134">Cell wall</keyword>
<dbReference type="SMART" id="SM00075">
    <property type="entry name" value="HYDRO"/>
    <property type="match status" value="1"/>
</dbReference>
<feature type="chain" id="PRO_5013986756" description="Hydrophobin" evidence="2">
    <location>
        <begin position="19"/>
        <end position="155"/>
    </location>
</feature>
<dbReference type="Pfam" id="PF01185">
    <property type="entry name" value="Hydrophobin"/>
    <property type="match status" value="1"/>
</dbReference>
<proteinExistence type="inferred from homology"/>
<keyword evidence="1 2" id="KW-1015">Disulfide bond</keyword>
<gene>
    <name evidence="3" type="ORF">PENARI_c002G01260</name>
</gene>
<dbReference type="EMBL" id="LXJU01000002">
    <property type="protein sequence ID" value="OGE56932.1"/>
    <property type="molecule type" value="Genomic_DNA"/>
</dbReference>
<organism evidence="3 4">
    <name type="scientific">Penicillium arizonense</name>
    <dbReference type="NCBI Taxonomy" id="1835702"/>
    <lineage>
        <taxon>Eukaryota</taxon>
        <taxon>Fungi</taxon>
        <taxon>Dikarya</taxon>
        <taxon>Ascomycota</taxon>
        <taxon>Pezizomycotina</taxon>
        <taxon>Eurotiomycetes</taxon>
        <taxon>Eurotiomycetidae</taxon>
        <taxon>Eurotiales</taxon>
        <taxon>Aspergillaceae</taxon>
        <taxon>Penicillium</taxon>
    </lineage>
</organism>
<dbReference type="GeneID" id="34571951"/>
<dbReference type="GO" id="GO:0009277">
    <property type="term" value="C:fungal-type cell wall"/>
    <property type="evidence" value="ECO:0007669"/>
    <property type="project" value="InterPro"/>
</dbReference>
<accession>A0A1F5LUT7</accession>
<comment type="subcellular location">
    <subcellularLocation>
        <location evidence="2">Secreted</location>
        <location evidence="2">Cell wall</location>
    </subcellularLocation>
</comment>
<dbReference type="InterPro" id="IPR001338">
    <property type="entry name" value="Class_I_Hydrophobin"/>
</dbReference>
<dbReference type="GO" id="GO:0005199">
    <property type="term" value="F:structural constituent of cell wall"/>
    <property type="evidence" value="ECO:0007669"/>
    <property type="project" value="InterPro"/>
</dbReference>
<evidence type="ECO:0000313" key="3">
    <source>
        <dbReference type="EMBL" id="OGE56932.1"/>
    </source>
</evidence>
<evidence type="ECO:0000256" key="2">
    <source>
        <dbReference type="RuleBase" id="RU365009"/>
    </source>
</evidence>
<dbReference type="STRING" id="1835702.A0A1F5LUT7"/>
<keyword evidence="2" id="KW-0732">Signal</keyword>
<keyword evidence="4" id="KW-1185">Reference proteome</keyword>
<reference evidence="3 4" key="1">
    <citation type="journal article" date="2016" name="Sci. Rep.">
        <title>Penicillium arizonense, a new, genome sequenced fungal species, reveals a high chemical diversity in secreted metabolites.</title>
        <authorList>
            <person name="Grijseels S."/>
            <person name="Nielsen J.C."/>
            <person name="Randelovic M."/>
            <person name="Nielsen J."/>
            <person name="Nielsen K.F."/>
            <person name="Workman M."/>
            <person name="Frisvad J.C."/>
        </authorList>
    </citation>
    <scope>NUCLEOTIDE SEQUENCE [LARGE SCALE GENOMIC DNA]</scope>
    <source>
        <strain evidence="3 4">CBS 141311</strain>
    </source>
</reference>
<comment type="caution">
    <text evidence="3">The sequence shown here is derived from an EMBL/GenBank/DDBJ whole genome shotgun (WGS) entry which is preliminary data.</text>
</comment>